<keyword evidence="1" id="KW-0812">Transmembrane</keyword>
<dbReference type="EMBL" id="DVOE01000063">
    <property type="protein sequence ID" value="HIU99024.1"/>
    <property type="molecule type" value="Genomic_DNA"/>
</dbReference>
<feature type="transmembrane region" description="Helical" evidence="1">
    <location>
        <begin position="12"/>
        <end position="31"/>
    </location>
</feature>
<proteinExistence type="predicted"/>
<evidence type="ECO:0000313" key="3">
    <source>
        <dbReference type="Proteomes" id="UP000886857"/>
    </source>
</evidence>
<protein>
    <submittedName>
        <fullName evidence="2">Uncharacterized protein</fullName>
    </submittedName>
</protein>
<evidence type="ECO:0000256" key="1">
    <source>
        <dbReference type="SAM" id="Phobius"/>
    </source>
</evidence>
<comment type="caution">
    <text evidence="2">The sequence shown here is derived from an EMBL/GenBank/DDBJ whole genome shotgun (WGS) entry which is preliminary data.</text>
</comment>
<dbReference type="AlphaFoldDB" id="A0A9D1N9P8"/>
<feature type="transmembrane region" description="Helical" evidence="1">
    <location>
        <begin position="43"/>
        <end position="64"/>
    </location>
</feature>
<accession>A0A9D1N9P8</accession>
<gene>
    <name evidence="2" type="ORF">IAC73_04210</name>
</gene>
<feature type="transmembrane region" description="Helical" evidence="1">
    <location>
        <begin position="76"/>
        <end position="96"/>
    </location>
</feature>
<name>A0A9D1N9P8_9FIRM</name>
<keyword evidence="1" id="KW-1133">Transmembrane helix</keyword>
<sequence>MKEFLAKKKNALLIALIFVIVAGVYNLILFLSAKDDALTSGFWTAYAFMWAAFLGVIGSFLFVAADIKGAKISVSWINILIAFIYLGLELITSIIIMAVKTKEYIPCLIVQILLFAGFVVAFIIFAVARNYNAQHIEDNQRSVGYIKKVSSLLNICYNAEKDYDRKEVLRKLYDLVRTSSPMSEGLDEIESLILDEAETLKDMVVHGETDNILPQAEKIRTLMLERNSML</sequence>
<reference evidence="2" key="1">
    <citation type="submission" date="2020-10" db="EMBL/GenBank/DDBJ databases">
        <authorList>
            <person name="Gilroy R."/>
        </authorList>
    </citation>
    <scope>NUCLEOTIDE SEQUENCE</scope>
    <source>
        <strain evidence="2">10406</strain>
    </source>
</reference>
<feature type="transmembrane region" description="Helical" evidence="1">
    <location>
        <begin position="108"/>
        <end position="128"/>
    </location>
</feature>
<organism evidence="2 3">
    <name type="scientific">Candidatus Limadaptatus stercoripullorum</name>
    <dbReference type="NCBI Taxonomy" id="2840846"/>
    <lineage>
        <taxon>Bacteria</taxon>
        <taxon>Bacillati</taxon>
        <taxon>Bacillota</taxon>
        <taxon>Clostridia</taxon>
        <taxon>Eubacteriales</taxon>
        <taxon>Candidatus Limadaptatus</taxon>
    </lineage>
</organism>
<keyword evidence="1" id="KW-0472">Membrane</keyword>
<reference evidence="2" key="2">
    <citation type="journal article" date="2021" name="PeerJ">
        <title>Extensive microbial diversity within the chicken gut microbiome revealed by metagenomics and culture.</title>
        <authorList>
            <person name="Gilroy R."/>
            <person name="Ravi A."/>
            <person name="Getino M."/>
            <person name="Pursley I."/>
            <person name="Horton D.L."/>
            <person name="Alikhan N.F."/>
            <person name="Baker D."/>
            <person name="Gharbi K."/>
            <person name="Hall N."/>
            <person name="Watson M."/>
            <person name="Adriaenssens E.M."/>
            <person name="Foster-Nyarko E."/>
            <person name="Jarju S."/>
            <person name="Secka A."/>
            <person name="Antonio M."/>
            <person name="Oren A."/>
            <person name="Chaudhuri R.R."/>
            <person name="La Ragione R."/>
            <person name="Hildebrand F."/>
            <person name="Pallen M.J."/>
        </authorList>
    </citation>
    <scope>NUCLEOTIDE SEQUENCE</scope>
    <source>
        <strain evidence="2">10406</strain>
    </source>
</reference>
<dbReference type="Proteomes" id="UP000886857">
    <property type="component" value="Unassembled WGS sequence"/>
</dbReference>
<evidence type="ECO:0000313" key="2">
    <source>
        <dbReference type="EMBL" id="HIU99024.1"/>
    </source>
</evidence>